<dbReference type="Proteomes" id="UP000789375">
    <property type="component" value="Unassembled WGS sequence"/>
</dbReference>
<dbReference type="EMBL" id="CAJVPP010001457">
    <property type="protein sequence ID" value="CAG8556839.1"/>
    <property type="molecule type" value="Genomic_DNA"/>
</dbReference>
<evidence type="ECO:0000313" key="2">
    <source>
        <dbReference type="EMBL" id="CAG8556839.1"/>
    </source>
</evidence>
<keyword evidence="3" id="KW-1185">Reference proteome</keyword>
<evidence type="ECO:0000256" key="1">
    <source>
        <dbReference type="SAM" id="SignalP"/>
    </source>
</evidence>
<evidence type="ECO:0000313" key="3">
    <source>
        <dbReference type="Proteomes" id="UP000789375"/>
    </source>
</evidence>
<dbReference type="AlphaFoldDB" id="A0A9N9B8D9"/>
<feature type="chain" id="PRO_5040139028" evidence="1">
    <location>
        <begin position="23"/>
        <end position="209"/>
    </location>
</feature>
<organism evidence="2 3">
    <name type="scientific">Funneliformis mosseae</name>
    <name type="common">Endomycorrhizal fungus</name>
    <name type="synonym">Glomus mosseae</name>
    <dbReference type="NCBI Taxonomy" id="27381"/>
    <lineage>
        <taxon>Eukaryota</taxon>
        <taxon>Fungi</taxon>
        <taxon>Fungi incertae sedis</taxon>
        <taxon>Mucoromycota</taxon>
        <taxon>Glomeromycotina</taxon>
        <taxon>Glomeromycetes</taxon>
        <taxon>Glomerales</taxon>
        <taxon>Glomeraceae</taxon>
        <taxon>Funneliformis</taxon>
    </lineage>
</organism>
<name>A0A9N9B8D9_FUNMO</name>
<comment type="caution">
    <text evidence="2">The sequence shown here is derived from an EMBL/GenBank/DDBJ whole genome shotgun (WGS) entry which is preliminary data.</text>
</comment>
<gene>
    <name evidence="2" type="ORF">FMOSSE_LOCUS6757</name>
</gene>
<proteinExistence type="predicted"/>
<reference evidence="2" key="1">
    <citation type="submission" date="2021-06" db="EMBL/GenBank/DDBJ databases">
        <authorList>
            <person name="Kallberg Y."/>
            <person name="Tangrot J."/>
            <person name="Rosling A."/>
        </authorList>
    </citation>
    <scope>NUCLEOTIDE SEQUENCE</scope>
    <source>
        <strain evidence="2">87-6 pot B 2015</strain>
    </source>
</reference>
<feature type="signal peptide" evidence="1">
    <location>
        <begin position="1"/>
        <end position="22"/>
    </location>
</feature>
<sequence>MKLFKYYMILLIISLVTYPINSQNVFTYNDMPTMNASDSTPIIYKIASYADNRIVVHIIRPDLSYSTEGDKFWIEKYLSLRTIYPNGTVLPLDIKLDIQDFNFCIYAINGVYMSPIEIYPIRGRFVLVTYIKTTDLDDPFAYNELAMIFDLNGKSYGNISFGLAYVNITDNHWLSNRAEIFVNFNTDKGFLRLAPKTNTTDYIWQQYDV</sequence>
<protein>
    <submittedName>
        <fullName evidence="2">5590_t:CDS:1</fullName>
    </submittedName>
</protein>
<accession>A0A9N9B8D9</accession>
<keyword evidence="1" id="KW-0732">Signal</keyword>